<accession>A0ABQ5HK69</accession>
<protein>
    <submittedName>
        <fullName evidence="1">Uncharacterized protein</fullName>
    </submittedName>
</protein>
<dbReference type="EMBL" id="BQNB010019716">
    <property type="protein sequence ID" value="GJT88276.1"/>
    <property type="molecule type" value="Genomic_DNA"/>
</dbReference>
<reference evidence="1" key="2">
    <citation type="submission" date="2022-01" db="EMBL/GenBank/DDBJ databases">
        <authorList>
            <person name="Yamashiro T."/>
            <person name="Shiraishi A."/>
            <person name="Satake H."/>
            <person name="Nakayama K."/>
        </authorList>
    </citation>
    <scope>NUCLEOTIDE SEQUENCE</scope>
</reference>
<name>A0ABQ5HK69_9ASTR</name>
<proteinExistence type="predicted"/>
<organism evidence="1 2">
    <name type="scientific">Tanacetum coccineum</name>
    <dbReference type="NCBI Taxonomy" id="301880"/>
    <lineage>
        <taxon>Eukaryota</taxon>
        <taxon>Viridiplantae</taxon>
        <taxon>Streptophyta</taxon>
        <taxon>Embryophyta</taxon>
        <taxon>Tracheophyta</taxon>
        <taxon>Spermatophyta</taxon>
        <taxon>Magnoliopsida</taxon>
        <taxon>eudicotyledons</taxon>
        <taxon>Gunneridae</taxon>
        <taxon>Pentapetalae</taxon>
        <taxon>asterids</taxon>
        <taxon>campanulids</taxon>
        <taxon>Asterales</taxon>
        <taxon>Asteraceae</taxon>
        <taxon>Asteroideae</taxon>
        <taxon>Anthemideae</taxon>
        <taxon>Anthemidinae</taxon>
        <taxon>Tanacetum</taxon>
    </lineage>
</organism>
<evidence type="ECO:0000313" key="1">
    <source>
        <dbReference type="EMBL" id="GJT88276.1"/>
    </source>
</evidence>
<comment type="caution">
    <text evidence="1">The sequence shown here is derived from an EMBL/GenBank/DDBJ whole genome shotgun (WGS) entry which is preliminary data.</text>
</comment>
<dbReference type="Proteomes" id="UP001151760">
    <property type="component" value="Unassembled WGS sequence"/>
</dbReference>
<sequence>MPKSAWTEKDQIDNFLKERRLMRSLEKFVGGRLYKGDLRLYHNLWDVIVDGDLEAIPDEYLLKFHNVADAKSL</sequence>
<evidence type="ECO:0000313" key="2">
    <source>
        <dbReference type="Proteomes" id="UP001151760"/>
    </source>
</evidence>
<keyword evidence="2" id="KW-1185">Reference proteome</keyword>
<reference evidence="1" key="1">
    <citation type="journal article" date="2022" name="Int. J. Mol. Sci.">
        <title>Draft Genome of Tanacetum Coccineum: Genomic Comparison of Closely Related Tanacetum-Family Plants.</title>
        <authorList>
            <person name="Yamashiro T."/>
            <person name="Shiraishi A."/>
            <person name="Nakayama K."/>
            <person name="Satake H."/>
        </authorList>
    </citation>
    <scope>NUCLEOTIDE SEQUENCE</scope>
</reference>
<gene>
    <name evidence="1" type="ORF">Tco_1069993</name>
</gene>